<sequence>MKVSILFLSAGVFFSSTLSASGAPSGPSGAATQPSIQSPLQTNGDSNVVDEFNYINRLLAVQYMSNFLGAPQNSTTQQLISVGNSGSGSDQTAALQDSSIYISYSAALASMANSNQGQGSEPQGMSKRGTLPGNNNRYYTIPYLLGFFLKRQEQESSKLAEMQKRGTLPGNNNNHYYTIPYLLGFFQKRSEIEMAHGSDVAKRGTLPGNNNRYYTIPYLLGFFQKREDVVKRGTLPGNNNRYYTIPYLLGYFLKREEQYLSQGAKIVKRGTLPGNNNNRYYTIPYLLGFFQKRGGENFDAEVNEHLDDHFNYSYLTSPKLLEDIVQYKNAAGSDSSDISKRGTLPGNNNNHYYTIPYLLGFFQKRQDDVSDNQVAVGSEFSASESVGAQFLNLLNGQSSGSADANNAQTGPDASMLAKAATAGDFVINVLKKGLELEASDNSLAKSGISVLDVNGVKQDGLFIYFFLRGLEGILPESN</sequence>
<feature type="region of interest" description="Disordered" evidence="1">
    <location>
        <begin position="113"/>
        <end position="133"/>
    </location>
</feature>
<dbReference type="AlphaFoldDB" id="A0A1R1X913"/>
<accession>A0A1R1X913</accession>
<feature type="region of interest" description="Disordered" evidence="1">
    <location>
        <begin position="24"/>
        <end position="43"/>
    </location>
</feature>
<evidence type="ECO:0000256" key="2">
    <source>
        <dbReference type="SAM" id="SignalP"/>
    </source>
</evidence>
<evidence type="ECO:0000313" key="3">
    <source>
        <dbReference type="EMBL" id="OMJ11127.1"/>
    </source>
</evidence>
<feature type="compositionally biased region" description="Polar residues" evidence="1">
    <location>
        <begin position="113"/>
        <end position="123"/>
    </location>
</feature>
<reference evidence="4" key="1">
    <citation type="submission" date="2017-01" db="EMBL/GenBank/DDBJ databases">
        <authorList>
            <person name="Wang Y."/>
            <person name="White M."/>
            <person name="Kvist S."/>
            <person name="Moncalvo J.-M."/>
        </authorList>
    </citation>
    <scope>NUCLEOTIDE SEQUENCE [LARGE SCALE GENOMIC DNA]</scope>
    <source>
        <strain evidence="4">ID-206-W2</strain>
    </source>
</reference>
<keyword evidence="2" id="KW-0732">Signal</keyword>
<dbReference type="OrthoDB" id="5634344at2759"/>
<evidence type="ECO:0000256" key="1">
    <source>
        <dbReference type="SAM" id="MobiDB-lite"/>
    </source>
</evidence>
<comment type="caution">
    <text evidence="3">The sequence shown here is derived from an EMBL/GenBank/DDBJ whole genome shotgun (WGS) entry which is preliminary data.</text>
</comment>
<keyword evidence="4" id="KW-1185">Reference proteome</keyword>
<proteinExistence type="predicted"/>
<dbReference type="Proteomes" id="UP000187429">
    <property type="component" value="Unassembled WGS sequence"/>
</dbReference>
<feature type="compositionally biased region" description="Low complexity" evidence="1">
    <location>
        <begin position="24"/>
        <end position="35"/>
    </location>
</feature>
<dbReference type="EMBL" id="LSSM01006266">
    <property type="protein sequence ID" value="OMJ11127.1"/>
    <property type="molecule type" value="Genomic_DNA"/>
</dbReference>
<protein>
    <submittedName>
        <fullName evidence="3">Uncharacterized protein</fullName>
    </submittedName>
</protein>
<name>A0A1R1X913_9FUNG</name>
<feature type="signal peptide" evidence="2">
    <location>
        <begin position="1"/>
        <end position="19"/>
    </location>
</feature>
<feature type="chain" id="PRO_5012481085" evidence="2">
    <location>
        <begin position="20"/>
        <end position="478"/>
    </location>
</feature>
<evidence type="ECO:0000313" key="4">
    <source>
        <dbReference type="Proteomes" id="UP000187429"/>
    </source>
</evidence>
<organism evidence="3 4">
    <name type="scientific">Smittium culicis</name>
    <dbReference type="NCBI Taxonomy" id="133412"/>
    <lineage>
        <taxon>Eukaryota</taxon>
        <taxon>Fungi</taxon>
        <taxon>Fungi incertae sedis</taxon>
        <taxon>Zoopagomycota</taxon>
        <taxon>Kickxellomycotina</taxon>
        <taxon>Harpellomycetes</taxon>
        <taxon>Harpellales</taxon>
        <taxon>Legeriomycetaceae</taxon>
        <taxon>Smittium</taxon>
    </lineage>
</organism>
<gene>
    <name evidence="3" type="ORF">AYI69_g9962</name>
</gene>